<organism evidence="13">
    <name type="scientific">Chitinibacter mangrovi</name>
    <dbReference type="NCBI Taxonomy" id="3153927"/>
    <lineage>
        <taxon>Bacteria</taxon>
        <taxon>Pseudomonadati</taxon>
        <taxon>Pseudomonadota</taxon>
        <taxon>Betaproteobacteria</taxon>
        <taxon>Neisseriales</taxon>
        <taxon>Chitinibacteraceae</taxon>
        <taxon>Chitinibacter</taxon>
    </lineage>
</organism>
<evidence type="ECO:0000256" key="7">
    <source>
        <dbReference type="ARBA" id="ARBA00023004"/>
    </source>
</evidence>
<feature type="transmembrane region" description="Helical" evidence="12">
    <location>
        <begin position="241"/>
        <end position="261"/>
    </location>
</feature>
<dbReference type="InterPro" id="IPR050450">
    <property type="entry name" value="COX15/CtaA_HemeA_synthase"/>
</dbReference>
<dbReference type="PANTHER" id="PTHR35457">
    <property type="entry name" value="HEME A SYNTHASE"/>
    <property type="match status" value="1"/>
</dbReference>
<evidence type="ECO:0000256" key="8">
    <source>
        <dbReference type="ARBA" id="ARBA00023133"/>
    </source>
</evidence>
<dbReference type="GO" id="GO:0006784">
    <property type="term" value="P:heme A biosynthetic process"/>
    <property type="evidence" value="ECO:0007669"/>
    <property type="project" value="InterPro"/>
</dbReference>
<feature type="transmembrane region" description="Helical" evidence="12">
    <location>
        <begin position="165"/>
        <end position="187"/>
    </location>
</feature>
<keyword evidence="2" id="KW-1003">Cell membrane</keyword>
<dbReference type="PANTHER" id="PTHR35457:SF1">
    <property type="entry name" value="HEME A SYNTHASE"/>
    <property type="match status" value="1"/>
</dbReference>
<feature type="transmembrane region" description="Helical" evidence="12">
    <location>
        <begin position="130"/>
        <end position="153"/>
    </location>
</feature>
<proteinExistence type="predicted"/>
<feature type="transmembrane region" description="Helical" evidence="12">
    <location>
        <begin position="268"/>
        <end position="288"/>
    </location>
</feature>
<evidence type="ECO:0000313" key="13">
    <source>
        <dbReference type="EMBL" id="XBL99221.1"/>
    </source>
</evidence>
<keyword evidence="8" id="KW-0350">Heme biosynthesis</keyword>
<comment type="subcellular location">
    <subcellularLocation>
        <location evidence="1">Membrane</location>
        <topology evidence="1">Multi-pass membrane protein</topology>
    </subcellularLocation>
</comment>
<evidence type="ECO:0000256" key="2">
    <source>
        <dbReference type="ARBA" id="ARBA00022475"/>
    </source>
</evidence>
<keyword evidence="10" id="KW-1015">Disulfide bond</keyword>
<dbReference type="KEGG" id="cmav:ABHF33_09025"/>
<evidence type="ECO:0000256" key="9">
    <source>
        <dbReference type="ARBA" id="ARBA00023136"/>
    </source>
</evidence>
<evidence type="ECO:0000256" key="11">
    <source>
        <dbReference type="ARBA" id="ARBA00023444"/>
    </source>
</evidence>
<feature type="transmembrane region" description="Helical" evidence="12">
    <location>
        <begin position="106"/>
        <end position="124"/>
    </location>
</feature>
<dbReference type="GO" id="GO:0016491">
    <property type="term" value="F:oxidoreductase activity"/>
    <property type="evidence" value="ECO:0007669"/>
    <property type="project" value="UniProtKB-KW"/>
</dbReference>
<keyword evidence="9 12" id="KW-0472">Membrane</keyword>
<dbReference type="EMBL" id="CP157355">
    <property type="protein sequence ID" value="XBL99221.1"/>
    <property type="molecule type" value="Genomic_DNA"/>
</dbReference>
<dbReference type="AlphaFoldDB" id="A0AAU7F3V3"/>
<reference evidence="13" key="1">
    <citation type="submission" date="2024-05" db="EMBL/GenBank/DDBJ databases">
        <authorList>
            <person name="Yang L."/>
            <person name="Pan L."/>
        </authorList>
    </citation>
    <scope>NUCLEOTIDE SEQUENCE</scope>
    <source>
        <strain evidence="13">FCG-7</strain>
    </source>
</reference>
<protein>
    <submittedName>
        <fullName evidence="13">COX15/CtaA family protein</fullName>
    </submittedName>
</protein>
<feature type="transmembrane region" description="Helical" evidence="12">
    <location>
        <begin position="75"/>
        <end position="94"/>
    </location>
</feature>
<evidence type="ECO:0000256" key="10">
    <source>
        <dbReference type="ARBA" id="ARBA00023157"/>
    </source>
</evidence>
<evidence type="ECO:0000256" key="1">
    <source>
        <dbReference type="ARBA" id="ARBA00004141"/>
    </source>
</evidence>
<evidence type="ECO:0000256" key="12">
    <source>
        <dbReference type="SAM" id="Phobius"/>
    </source>
</evidence>
<keyword evidence="4" id="KW-0479">Metal-binding</keyword>
<accession>A0AAU7F3V3</accession>
<gene>
    <name evidence="13" type="ORF">ABHF33_09025</name>
</gene>
<dbReference type="GO" id="GO:0016020">
    <property type="term" value="C:membrane"/>
    <property type="evidence" value="ECO:0007669"/>
    <property type="project" value="UniProtKB-SubCell"/>
</dbReference>
<name>A0AAU7F3V3_9NEIS</name>
<keyword evidence="6" id="KW-0560">Oxidoreductase</keyword>
<comment type="pathway">
    <text evidence="11">Porphyrin-containing compound metabolism.</text>
</comment>
<dbReference type="RefSeq" id="WP_348943655.1">
    <property type="nucleotide sequence ID" value="NZ_CP157355.1"/>
</dbReference>
<dbReference type="InterPro" id="IPR003780">
    <property type="entry name" value="COX15/CtaA_fam"/>
</dbReference>
<keyword evidence="7" id="KW-0408">Iron</keyword>
<evidence type="ECO:0000256" key="3">
    <source>
        <dbReference type="ARBA" id="ARBA00022692"/>
    </source>
</evidence>
<keyword evidence="5 12" id="KW-1133">Transmembrane helix</keyword>
<feature type="transmembrane region" description="Helical" evidence="12">
    <location>
        <begin position="294"/>
        <end position="314"/>
    </location>
</feature>
<evidence type="ECO:0000256" key="4">
    <source>
        <dbReference type="ARBA" id="ARBA00022723"/>
    </source>
</evidence>
<evidence type="ECO:0000256" key="6">
    <source>
        <dbReference type="ARBA" id="ARBA00023002"/>
    </source>
</evidence>
<dbReference type="GO" id="GO:0046872">
    <property type="term" value="F:metal ion binding"/>
    <property type="evidence" value="ECO:0007669"/>
    <property type="project" value="UniProtKB-KW"/>
</dbReference>
<sequence>MSKFSRSLLLLCIAWTAVLMTLGAYVRLEDAGLGCPDWPGCYGHLTVPDEHHELLHAENRFGMPVDIGKGWKEMIHRYVAGGLGLLVLALSLLLARERRQHGQPVWPALLPLVLVLVQGAFGMWTVTLKLMPVVVTAHLIGGMLILMYLLCLAARDMPGWPWPAALRPLWLLAIALVGLQIVLGGWVSTNYAALACDGFPQCQGRWVMSEGLLEALRPDRALGVSADGQPLMMHHLAAIHWLHRLGALLVSLTLLLLSYRLWPLSARYALLILLALLLQVGLGIANVLLGLPLWLALAHHSGAALLLAILLFGFARYRPQFHAVVVAPLSRLAAESGVA</sequence>
<evidence type="ECO:0000256" key="5">
    <source>
        <dbReference type="ARBA" id="ARBA00022989"/>
    </source>
</evidence>
<keyword evidence="3 12" id="KW-0812">Transmembrane</keyword>
<dbReference type="Pfam" id="PF02628">
    <property type="entry name" value="COX15-CtaA"/>
    <property type="match status" value="1"/>
</dbReference>